<comment type="subcellular location">
    <subcellularLocation>
        <location evidence="1">Endoplasmic reticulum membrane</location>
        <topology evidence="1">Multi-pass membrane protein</topology>
    </subcellularLocation>
</comment>
<evidence type="ECO:0000256" key="5">
    <source>
        <dbReference type="ARBA" id="ARBA00022703"/>
    </source>
</evidence>
<reference evidence="11 12" key="1">
    <citation type="journal article" date="2021" name="Hortic Res">
        <title>Chromosome-scale assembly of the Dendrobium chrysotoxum genome enhances the understanding of orchid evolution.</title>
        <authorList>
            <person name="Zhang Y."/>
            <person name="Zhang G.Q."/>
            <person name="Zhang D."/>
            <person name="Liu X.D."/>
            <person name="Xu X.Y."/>
            <person name="Sun W.H."/>
            <person name="Yu X."/>
            <person name="Zhu X."/>
            <person name="Wang Z.W."/>
            <person name="Zhao X."/>
            <person name="Zhong W.Y."/>
            <person name="Chen H."/>
            <person name="Yin W.L."/>
            <person name="Huang T."/>
            <person name="Niu S.C."/>
            <person name="Liu Z.J."/>
        </authorList>
    </citation>
    <scope>NUCLEOTIDE SEQUENCE [LARGE SCALE GENOMIC DNA]</scope>
    <source>
        <strain evidence="11">Lindl</strain>
    </source>
</reference>
<organism evidence="11 12">
    <name type="scientific">Dendrobium chrysotoxum</name>
    <name type="common">Orchid</name>
    <dbReference type="NCBI Taxonomy" id="161865"/>
    <lineage>
        <taxon>Eukaryota</taxon>
        <taxon>Viridiplantae</taxon>
        <taxon>Streptophyta</taxon>
        <taxon>Embryophyta</taxon>
        <taxon>Tracheophyta</taxon>
        <taxon>Spermatophyta</taxon>
        <taxon>Magnoliopsida</taxon>
        <taxon>Liliopsida</taxon>
        <taxon>Asparagales</taxon>
        <taxon>Orchidaceae</taxon>
        <taxon>Epidendroideae</taxon>
        <taxon>Malaxideae</taxon>
        <taxon>Dendrobiinae</taxon>
        <taxon>Dendrobium</taxon>
    </lineage>
</organism>
<name>A0AAV7H1V4_DENCH</name>
<keyword evidence="4" id="KW-0812">Transmembrane</keyword>
<dbReference type="Proteomes" id="UP000775213">
    <property type="component" value="Unassembled WGS sequence"/>
</dbReference>
<protein>
    <submittedName>
        <fullName evidence="11">Uncharacterized protein</fullName>
    </submittedName>
</protein>
<comment type="caution">
    <text evidence="11">The sequence shown here is derived from an EMBL/GenBank/DDBJ whole genome shotgun (WGS) entry which is preliminary data.</text>
</comment>
<comment type="function">
    <text evidence="10">Critical mediator, in cooperation with CASP4, of endoplasmic reticulum-stress induced apoptosis. Required or the activation of CASP4 following endoplasmic reticulum stress.</text>
</comment>
<dbReference type="InterPro" id="IPR019308">
    <property type="entry name" value="TMEM214"/>
</dbReference>
<proteinExistence type="inferred from homology"/>
<keyword evidence="7" id="KW-1133">Transmembrane helix</keyword>
<dbReference type="AlphaFoldDB" id="A0AAV7H1V4"/>
<dbReference type="GO" id="GO:0005789">
    <property type="term" value="C:endoplasmic reticulum membrane"/>
    <property type="evidence" value="ECO:0007669"/>
    <property type="project" value="UniProtKB-SubCell"/>
</dbReference>
<dbReference type="GO" id="GO:0005794">
    <property type="term" value="C:Golgi apparatus"/>
    <property type="evidence" value="ECO:0007669"/>
    <property type="project" value="TreeGrafter"/>
</dbReference>
<evidence type="ECO:0000256" key="8">
    <source>
        <dbReference type="ARBA" id="ARBA00023136"/>
    </source>
</evidence>
<evidence type="ECO:0000256" key="6">
    <source>
        <dbReference type="ARBA" id="ARBA00022824"/>
    </source>
</evidence>
<keyword evidence="8" id="KW-0472">Membrane</keyword>
<dbReference type="PANTHER" id="PTHR13448:SF0">
    <property type="entry name" value="TRANSMEMBRANE PROTEIN 214"/>
    <property type="match status" value="1"/>
</dbReference>
<keyword evidence="5" id="KW-0053">Apoptosis</keyword>
<accession>A0AAV7H1V4</accession>
<evidence type="ECO:0000256" key="2">
    <source>
        <dbReference type="ARBA" id="ARBA00007984"/>
    </source>
</evidence>
<comment type="similarity">
    <text evidence="2">Belongs to the TMEM214 family.</text>
</comment>
<keyword evidence="9" id="KW-0325">Glycoprotein</keyword>
<dbReference type="EMBL" id="JAGFBR010000009">
    <property type="protein sequence ID" value="KAH0461953.1"/>
    <property type="molecule type" value="Genomic_DNA"/>
</dbReference>
<dbReference type="PANTHER" id="PTHR13448">
    <property type="entry name" value="TRANSMEMBRANE PROTEIN 214"/>
    <property type="match status" value="1"/>
</dbReference>
<evidence type="ECO:0000313" key="12">
    <source>
        <dbReference type="Proteomes" id="UP000775213"/>
    </source>
</evidence>
<evidence type="ECO:0000313" key="11">
    <source>
        <dbReference type="EMBL" id="KAH0461953.1"/>
    </source>
</evidence>
<comment type="subunit">
    <text evidence="3">Constitutively interacts with CASP4; required for the localization of procaspase 4 to the ER.</text>
</comment>
<evidence type="ECO:0000256" key="10">
    <source>
        <dbReference type="ARBA" id="ARBA00024938"/>
    </source>
</evidence>
<keyword evidence="12" id="KW-1185">Reference proteome</keyword>
<keyword evidence="6" id="KW-0256">Endoplasmic reticulum</keyword>
<evidence type="ECO:0000256" key="1">
    <source>
        <dbReference type="ARBA" id="ARBA00004477"/>
    </source>
</evidence>
<evidence type="ECO:0000256" key="3">
    <source>
        <dbReference type="ARBA" id="ARBA00011720"/>
    </source>
</evidence>
<evidence type="ECO:0000256" key="7">
    <source>
        <dbReference type="ARBA" id="ARBA00022989"/>
    </source>
</evidence>
<evidence type="ECO:0000256" key="9">
    <source>
        <dbReference type="ARBA" id="ARBA00023180"/>
    </source>
</evidence>
<evidence type="ECO:0000256" key="4">
    <source>
        <dbReference type="ARBA" id="ARBA00022692"/>
    </source>
</evidence>
<sequence length="115" mass="13116">MKPKKPKVTVLEAASKIDTSDLTAHLTEVLVSYESQYDIQLMRFADYVGRAFSDVSASQFPWKKMFKESHVAKIIKISICHIFEPIYKTLVDWSVVKSLEALAHFVFVVPKLHSS</sequence>
<gene>
    <name evidence="11" type="ORF">IEQ34_009528</name>
</gene>